<evidence type="ECO:0000256" key="1">
    <source>
        <dbReference type="ARBA" id="ARBA00004141"/>
    </source>
</evidence>
<organism evidence="7 8">
    <name type="scientific">Polyporus arcularius HHB13444</name>
    <dbReference type="NCBI Taxonomy" id="1314778"/>
    <lineage>
        <taxon>Eukaryota</taxon>
        <taxon>Fungi</taxon>
        <taxon>Dikarya</taxon>
        <taxon>Basidiomycota</taxon>
        <taxon>Agaricomycotina</taxon>
        <taxon>Agaricomycetes</taxon>
        <taxon>Polyporales</taxon>
        <taxon>Polyporaceae</taxon>
        <taxon>Polyporus</taxon>
    </lineage>
</organism>
<evidence type="ECO:0000313" key="8">
    <source>
        <dbReference type="Proteomes" id="UP000308197"/>
    </source>
</evidence>
<evidence type="ECO:0000259" key="6">
    <source>
        <dbReference type="PROSITE" id="PS50850"/>
    </source>
</evidence>
<dbReference type="STRING" id="1314778.A0A5C3P548"/>
<feature type="transmembrane region" description="Helical" evidence="5">
    <location>
        <begin position="215"/>
        <end position="234"/>
    </location>
</feature>
<dbReference type="AlphaFoldDB" id="A0A5C3P548"/>
<reference evidence="7 8" key="1">
    <citation type="journal article" date="2019" name="Nat. Ecol. Evol.">
        <title>Megaphylogeny resolves global patterns of mushroom evolution.</title>
        <authorList>
            <person name="Varga T."/>
            <person name="Krizsan K."/>
            <person name="Foldi C."/>
            <person name="Dima B."/>
            <person name="Sanchez-Garcia M."/>
            <person name="Sanchez-Ramirez S."/>
            <person name="Szollosi G.J."/>
            <person name="Szarkandi J.G."/>
            <person name="Papp V."/>
            <person name="Albert L."/>
            <person name="Andreopoulos W."/>
            <person name="Angelini C."/>
            <person name="Antonin V."/>
            <person name="Barry K.W."/>
            <person name="Bougher N.L."/>
            <person name="Buchanan P."/>
            <person name="Buyck B."/>
            <person name="Bense V."/>
            <person name="Catcheside P."/>
            <person name="Chovatia M."/>
            <person name="Cooper J."/>
            <person name="Damon W."/>
            <person name="Desjardin D."/>
            <person name="Finy P."/>
            <person name="Geml J."/>
            <person name="Haridas S."/>
            <person name="Hughes K."/>
            <person name="Justo A."/>
            <person name="Karasinski D."/>
            <person name="Kautmanova I."/>
            <person name="Kiss B."/>
            <person name="Kocsube S."/>
            <person name="Kotiranta H."/>
            <person name="LaButti K.M."/>
            <person name="Lechner B.E."/>
            <person name="Liimatainen K."/>
            <person name="Lipzen A."/>
            <person name="Lukacs Z."/>
            <person name="Mihaltcheva S."/>
            <person name="Morgado L.N."/>
            <person name="Niskanen T."/>
            <person name="Noordeloos M.E."/>
            <person name="Ohm R.A."/>
            <person name="Ortiz-Santana B."/>
            <person name="Ovrebo C."/>
            <person name="Racz N."/>
            <person name="Riley R."/>
            <person name="Savchenko A."/>
            <person name="Shiryaev A."/>
            <person name="Soop K."/>
            <person name="Spirin V."/>
            <person name="Szebenyi C."/>
            <person name="Tomsovsky M."/>
            <person name="Tulloss R.E."/>
            <person name="Uehling J."/>
            <person name="Grigoriev I.V."/>
            <person name="Vagvolgyi C."/>
            <person name="Papp T."/>
            <person name="Martin F.M."/>
            <person name="Miettinen O."/>
            <person name="Hibbett D.S."/>
            <person name="Nagy L.G."/>
        </authorList>
    </citation>
    <scope>NUCLEOTIDE SEQUENCE [LARGE SCALE GENOMIC DNA]</scope>
    <source>
        <strain evidence="7 8">HHB13444</strain>
    </source>
</reference>
<dbReference type="InterPro" id="IPR020846">
    <property type="entry name" value="MFS_dom"/>
</dbReference>
<feature type="transmembrane region" description="Helical" evidence="5">
    <location>
        <begin position="240"/>
        <end position="260"/>
    </location>
</feature>
<dbReference type="PROSITE" id="PS50850">
    <property type="entry name" value="MFS"/>
    <property type="match status" value="1"/>
</dbReference>
<keyword evidence="8" id="KW-1185">Reference proteome</keyword>
<feature type="transmembrane region" description="Helical" evidence="5">
    <location>
        <begin position="281"/>
        <end position="301"/>
    </location>
</feature>
<dbReference type="Gene3D" id="1.20.1250.20">
    <property type="entry name" value="MFS general substrate transporter like domains"/>
    <property type="match status" value="1"/>
</dbReference>
<dbReference type="EMBL" id="ML211293">
    <property type="protein sequence ID" value="TFK84795.1"/>
    <property type="molecule type" value="Genomic_DNA"/>
</dbReference>
<keyword evidence="2 5" id="KW-0812">Transmembrane</keyword>
<dbReference type="PRINTS" id="PR01036">
    <property type="entry name" value="TCRTETB"/>
</dbReference>
<dbReference type="InParanoid" id="A0A5C3P548"/>
<sequence length="533" mass="56883">MTAQEAADESPPPKKGFTFWMIFLSICLAMFLSALEFSGIATALPTIIDELHGDEFVWVGAAYALASTAFLPLSGGLAEIFGRRLAMLFALGCFIIGSALCGAAQSMSWLVAARTIQGLGGGAIQSISSIIVSDLVSLRERGVYNGLIGLTWAVASAIGPAVGGGLAAHGQWRWFFYLNLPMCGVTVIMVTVFLKLPVPPGTLRSKIGRMDWIGNILVISSTTAVVIALTWGGVQYPWKSAHVLIPLVAGLCGLAGFFAYEASYARHPIVPVSLLQNRTSVSGYIQTFICQVVSLAVTYYIPTYFQSCKDASPIRSAVDMLGLSASIGPIVVAAGVSVSVLKVYRPQLWIAWSIWMIGMGFFSRVGADSSMAQAIGWPILMGAGAGILFAVTYFPVLSPLPVSQNAPALAFFAFCRSFAGVWGISIGASVLQNELSHRLPSEFLSQFGSAADLSYAAIPAIRSLPPGLKDDVRRAFGESIAVIWKVMVGVLGIGFLSSLLMQDVPLHEQVDKKWGIEQRQSDITGGEMDVFKR</sequence>
<dbReference type="GO" id="GO:0005886">
    <property type="term" value="C:plasma membrane"/>
    <property type="evidence" value="ECO:0007669"/>
    <property type="project" value="TreeGrafter"/>
</dbReference>
<comment type="subcellular location">
    <subcellularLocation>
        <location evidence="1">Membrane</location>
        <topology evidence="1">Multi-pass membrane protein</topology>
    </subcellularLocation>
</comment>
<keyword evidence="4 5" id="KW-0472">Membrane</keyword>
<dbReference type="InterPro" id="IPR005829">
    <property type="entry name" value="Sugar_transporter_CS"/>
</dbReference>
<proteinExistence type="predicted"/>
<protein>
    <submittedName>
        <fullName evidence="7">Mfs1.2</fullName>
    </submittedName>
</protein>
<keyword evidence="3 5" id="KW-1133">Transmembrane helix</keyword>
<dbReference type="PANTHER" id="PTHR23501:SF102">
    <property type="entry name" value="DRUG TRANSPORTER, PUTATIVE (AFU_ORTHOLOGUE AFUA_3G08530)-RELATED"/>
    <property type="match status" value="1"/>
</dbReference>
<evidence type="ECO:0000256" key="2">
    <source>
        <dbReference type="ARBA" id="ARBA00022692"/>
    </source>
</evidence>
<evidence type="ECO:0000256" key="3">
    <source>
        <dbReference type="ARBA" id="ARBA00022989"/>
    </source>
</evidence>
<dbReference type="InterPro" id="IPR036259">
    <property type="entry name" value="MFS_trans_sf"/>
</dbReference>
<dbReference type="PROSITE" id="PS00216">
    <property type="entry name" value="SUGAR_TRANSPORT_1"/>
    <property type="match status" value="1"/>
</dbReference>
<evidence type="ECO:0000256" key="5">
    <source>
        <dbReference type="SAM" id="Phobius"/>
    </source>
</evidence>
<feature type="transmembrane region" description="Helical" evidence="5">
    <location>
        <begin position="348"/>
        <end position="367"/>
    </location>
</feature>
<evidence type="ECO:0000256" key="4">
    <source>
        <dbReference type="ARBA" id="ARBA00023136"/>
    </source>
</evidence>
<feature type="transmembrane region" description="Helical" evidence="5">
    <location>
        <begin position="85"/>
        <end position="110"/>
    </location>
</feature>
<feature type="transmembrane region" description="Helical" evidence="5">
    <location>
        <begin position="321"/>
        <end position="341"/>
    </location>
</feature>
<dbReference type="InterPro" id="IPR011701">
    <property type="entry name" value="MFS"/>
</dbReference>
<gene>
    <name evidence="7" type="ORF">K466DRAFT_526847</name>
</gene>
<feature type="transmembrane region" description="Helical" evidence="5">
    <location>
        <begin position="409"/>
        <end position="431"/>
    </location>
</feature>
<feature type="transmembrane region" description="Helical" evidence="5">
    <location>
        <begin position="174"/>
        <end position="194"/>
    </location>
</feature>
<feature type="transmembrane region" description="Helical" evidence="5">
    <location>
        <begin position="379"/>
        <end position="397"/>
    </location>
</feature>
<evidence type="ECO:0000313" key="7">
    <source>
        <dbReference type="EMBL" id="TFK84795.1"/>
    </source>
</evidence>
<name>A0A5C3P548_9APHY</name>
<feature type="transmembrane region" description="Helical" evidence="5">
    <location>
        <begin position="56"/>
        <end position="73"/>
    </location>
</feature>
<dbReference type="SUPFAM" id="SSF103473">
    <property type="entry name" value="MFS general substrate transporter"/>
    <property type="match status" value="1"/>
</dbReference>
<feature type="transmembrane region" description="Helical" evidence="5">
    <location>
        <begin position="20"/>
        <end position="44"/>
    </location>
</feature>
<dbReference type="Pfam" id="PF07690">
    <property type="entry name" value="MFS_1"/>
    <property type="match status" value="1"/>
</dbReference>
<dbReference type="GO" id="GO:0022857">
    <property type="term" value="F:transmembrane transporter activity"/>
    <property type="evidence" value="ECO:0007669"/>
    <property type="project" value="InterPro"/>
</dbReference>
<feature type="transmembrane region" description="Helical" evidence="5">
    <location>
        <begin position="143"/>
        <end position="162"/>
    </location>
</feature>
<feature type="transmembrane region" description="Helical" evidence="5">
    <location>
        <begin position="482"/>
        <end position="501"/>
    </location>
</feature>
<feature type="domain" description="Major facilitator superfamily (MFS) profile" evidence="6">
    <location>
        <begin position="22"/>
        <end position="506"/>
    </location>
</feature>
<dbReference type="Proteomes" id="UP000308197">
    <property type="component" value="Unassembled WGS sequence"/>
</dbReference>
<dbReference type="PANTHER" id="PTHR23501">
    <property type="entry name" value="MAJOR FACILITATOR SUPERFAMILY"/>
    <property type="match status" value="1"/>
</dbReference>
<accession>A0A5C3P548</accession>